<reference evidence="1 2" key="1">
    <citation type="submission" date="2018-09" db="EMBL/GenBank/DDBJ databases">
        <title>Draft genome sequence of Rhodopseudomonas palustris 2.1.18.</title>
        <authorList>
            <person name="Robertson S.L."/>
            <person name="Meyer T.E."/>
            <person name="Kyndt J.A."/>
        </authorList>
    </citation>
    <scope>NUCLEOTIDE SEQUENCE [LARGE SCALE GENOMIC DNA]</scope>
    <source>
        <strain evidence="1 2">2.1.18</strain>
    </source>
</reference>
<dbReference type="EMBL" id="QYYD01000007">
    <property type="protein sequence ID" value="RJF75772.1"/>
    <property type="molecule type" value="Genomic_DNA"/>
</dbReference>
<dbReference type="RefSeq" id="WP_119856102.1">
    <property type="nucleotide sequence ID" value="NZ_QYYD01000007.1"/>
</dbReference>
<sequence length="76" mass="8550">MTKADFDLLLDRVSAWPPEAQNELLASVADIEARHDLVYRVTDADRAAIRRGLEDMRAGRLASDETVTALFDRYQG</sequence>
<organism evidence="1 2">
    <name type="scientific">Rhodopseudomonas palustris</name>
    <dbReference type="NCBI Taxonomy" id="1076"/>
    <lineage>
        <taxon>Bacteria</taxon>
        <taxon>Pseudomonadati</taxon>
        <taxon>Pseudomonadota</taxon>
        <taxon>Alphaproteobacteria</taxon>
        <taxon>Hyphomicrobiales</taxon>
        <taxon>Nitrobacteraceae</taxon>
        <taxon>Rhodopseudomonas</taxon>
    </lineage>
</organism>
<accession>A0A418VI05</accession>
<dbReference type="AlphaFoldDB" id="A0A418VI05"/>
<evidence type="ECO:0008006" key="3">
    <source>
        <dbReference type="Google" id="ProtNLM"/>
    </source>
</evidence>
<gene>
    <name evidence="1" type="ORF">D4Q52_08410</name>
</gene>
<name>A0A418VI05_RHOPL</name>
<evidence type="ECO:0000313" key="1">
    <source>
        <dbReference type="EMBL" id="RJF75772.1"/>
    </source>
</evidence>
<comment type="caution">
    <text evidence="1">The sequence shown here is derived from an EMBL/GenBank/DDBJ whole genome shotgun (WGS) entry which is preliminary data.</text>
</comment>
<dbReference type="Proteomes" id="UP000285523">
    <property type="component" value="Unassembled WGS sequence"/>
</dbReference>
<protein>
    <recommendedName>
        <fullName evidence="3">Addiction module protein</fullName>
    </recommendedName>
</protein>
<evidence type="ECO:0000313" key="2">
    <source>
        <dbReference type="Proteomes" id="UP000285523"/>
    </source>
</evidence>
<dbReference type="OrthoDB" id="8139579at2"/>
<proteinExistence type="predicted"/>